<gene>
    <name evidence="2" type="ORF">PG999_009847</name>
</gene>
<dbReference type="EMBL" id="JAQQWP010000008">
    <property type="protein sequence ID" value="KAK8106488.1"/>
    <property type="molecule type" value="Genomic_DNA"/>
</dbReference>
<dbReference type="PANTHER" id="PTHR33112:SF12">
    <property type="entry name" value="HETEROKARYON INCOMPATIBILITY DOMAIN-CONTAINING PROTEIN"/>
    <property type="match status" value="1"/>
</dbReference>
<protein>
    <recommendedName>
        <fullName evidence="1">Heterokaryon incompatibility domain-containing protein</fullName>
    </recommendedName>
</protein>
<evidence type="ECO:0000313" key="2">
    <source>
        <dbReference type="EMBL" id="KAK8106488.1"/>
    </source>
</evidence>
<dbReference type="InterPro" id="IPR010730">
    <property type="entry name" value="HET"/>
</dbReference>
<keyword evidence="3" id="KW-1185">Reference proteome</keyword>
<organism evidence="2 3">
    <name type="scientific">Apiospora kogelbergensis</name>
    <dbReference type="NCBI Taxonomy" id="1337665"/>
    <lineage>
        <taxon>Eukaryota</taxon>
        <taxon>Fungi</taxon>
        <taxon>Dikarya</taxon>
        <taxon>Ascomycota</taxon>
        <taxon>Pezizomycotina</taxon>
        <taxon>Sordariomycetes</taxon>
        <taxon>Xylariomycetidae</taxon>
        <taxon>Amphisphaeriales</taxon>
        <taxon>Apiosporaceae</taxon>
        <taxon>Apiospora</taxon>
    </lineage>
</organism>
<feature type="domain" description="Heterokaryon incompatibility" evidence="1">
    <location>
        <begin position="48"/>
        <end position="198"/>
    </location>
</feature>
<reference evidence="2 3" key="1">
    <citation type="submission" date="2023-01" db="EMBL/GenBank/DDBJ databases">
        <title>Analysis of 21 Apiospora genomes using comparative genomics revels a genus with tremendous synthesis potential of carbohydrate active enzymes and secondary metabolites.</title>
        <authorList>
            <person name="Sorensen T."/>
        </authorList>
    </citation>
    <scope>NUCLEOTIDE SEQUENCE [LARGE SCALE GENOMIC DNA]</scope>
    <source>
        <strain evidence="2 3">CBS 117206</strain>
    </source>
</reference>
<proteinExistence type="predicted"/>
<name>A0AAW0QM89_9PEZI</name>
<evidence type="ECO:0000313" key="3">
    <source>
        <dbReference type="Proteomes" id="UP001392437"/>
    </source>
</evidence>
<evidence type="ECO:0000259" key="1">
    <source>
        <dbReference type="Pfam" id="PF06985"/>
    </source>
</evidence>
<dbReference type="AlphaFoldDB" id="A0AAW0QM89"/>
<dbReference type="Pfam" id="PF06985">
    <property type="entry name" value="HET"/>
    <property type="match status" value="1"/>
</dbReference>
<sequence length="605" mass="68491">MLKQWKHNCLALHGKSCDNPMKIWATRPAWLIDVQRRCLVPGQVPGNFVALSYMYGNLEAPHIDADMLANLQKPLALDNPEIARILPPIVQHAIYLTGVIGELYLWVDALCIPRYNPEVTKEQLEMMGAIYATAVVTIIAADGDASDGLRGLRGVSTSRGLDQSIIPFGDEQLLVRNTGIFSMGSGLPYYDRGWTYQEYKMSPRRILFNERELHWECSCSVWHEELVLGAEVDKYIDDRLKIILAGFPELSSLSNIIGSYNTRTLRYDEDALPGITGLFSVLSRSFTGGFLYGLPTMLFDRVLGWSPHWKFTNLRRRTESSRSTEDHLSPSGLPSWSWIGWQGLISIGSEAALINSRSNWANETTPITEWYTGRSSQTPPCQRQRVRSTWFENRQGHKDFTKQLPAGWARHDAPRTVSFPEEPFVYPDGCDRYIFKHDNMPPGSYDNGNEDGTWHFPFPVPEIQESVLPSMPEQTPYLFCDTVGTTLWGHQSGDGNMVRLCNSDGEVIGWLHLHNADMLAHFPTAVTRDEAGLPVEIVAIYKSTTYYNTWDEPKERYGLPLRRHEEYTVLWIEWKNGVACRQASGGIEADKWDALKPGAVSLILN</sequence>
<accession>A0AAW0QM89</accession>
<dbReference type="PANTHER" id="PTHR33112">
    <property type="entry name" value="DOMAIN PROTEIN, PUTATIVE-RELATED"/>
    <property type="match status" value="1"/>
</dbReference>
<dbReference type="Proteomes" id="UP001392437">
    <property type="component" value="Unassembled WGS sequence"/>
</dbReference>
<comment type="caution">
    <text evidence="2">The sequence shown here is derived from an EMBL/GenBank/DDBJ whole genome shotgun (WGS) entry which is preliminary data.</text>
</comment>